<comment type="similarity">
    <text evidence="2 8">Belongs to the major facilitator superfamily. Nitrate/nitrite porter (TC 2.A.1.8) family.</text>
</comment>
<accession>A0ABX5X5V7</accession>
<sequence>MSSDKFNLFSFSGKMKIMHLSWMAFFVSFMVWFNAAPLMGVIALSLGLTNEQIKTLLILNVALTIPARIIIGMVTDKFGPRLTYSALLILCSFPCFMFALGETFEQLALARFLLGFIGAGFVIGIRMVSEWFPAKELGTAEGIYGGWGNFGSAAAAFTLPAIAIAFGGDNGWRYAIGLTGVLSFVFAFIYYFNVSDTPKGSTYFKPKKAGALEVTSKGDLALLILMKLPMYATLALLGWKLSPAGVGMFTQMEVYGIYGILVGVLMVDLYQTYQVNKHIFDGPVPEFERYPFKQVAVLNVLYFSTFGSELAVVSMLPLYFAETFELGLTQAGMLASTYAFMNLVSRPGGGWISDRFGRKPTLMILTAGLALGYLGMAQITSDWALPLAVIMVMTCSFFVQGGEGAVFAAVPLIKRRLTGQIAGMTGAYGNVGAVFFLTVYSMVSTQIFFYVIAASAVLGLVSLLFLIEPKGHIAEVNEDGEVTLISIN</sequence>
<evidence type="ECO:0000259" key="9">
    <source>
        <dbReference type="PROSITE" id="PS50850"/>
    </source>
</evidence>
<name>A0ABX5X5V7_9GAMM</name>
<dbReference type="PROSITE" id="PS50850">
    <property type="entry name" value="MFS"/>
    <property type="match status" value="1"/>
</dbReference>
<feature type="transmembrane region" description="Helical" evidence="8">
    <location>
        <begin position="421"/>
        <end position="441"/>
    </location>
</feature>
<keyword evidence="6 8" id="KW-0534">Nitrate assimilation</keyword>
<comment type="subcellular location">
    <subcellularLocation>
        <location evidence="8">Cell membrane</location>
        <topology evidence="8">Multi-pass membrane protein</topology>
    </subcellularLocation>
    <subcellularLocation>
        <location evidence="1">Membrane</location>
        <topology evidence="1">Multi-pass membrane protein</topology>
    </subcellularLocation>
</comment>
<feature type="transmembrane region" description="Helical" evidence="8">
    <location>
        <begin position="108"/>
        <end position="127"/>
    </location>
</feature>
<feature type="transmembrane region" description="Helical" evidence="8">
    <location>
        <begin position="56"/>
        <end position="75"/>
    </location>
</feature>
<gene>
    <name evidence="10" type="ORF">FM037_17590</name>
</gene>
<dbReference type="InterPro" id="IPR044772">
    <property type="entry name" value="NO3_transporter"/>
</dbReference>
<dbReference type="NCBIfam" id="TIGR00886">
    <property type="entry name" value="2A0108"/>
    <property type="match status" value="1"/>
</dbReference>
<feature type="transmembrane region" description="Helical" evidence="8">
    <location>
        <begin position="385"/>
        <end position="409"/>
    </location>
</feature>
<feature type="domain" description="Major facilitator superfamily (MFS) profile" evidence="9">
    <location>
        <begin position="17"/>
        <end position="471"/>
    </location>
</feature>
<keyword evidence="3 8" id="KW-0813">Transport</keyword>
<feature type="transmembrane region" description="Helical" evidence="8">
    <location>
        <begin position="362"/>
        <end position="379"/>
    </location>
</feature>
<protein>
    <recommendedName>
        <fullName evidence="8">Nitrate/nitrite transporter</fullName>
    </recommendedName>
</protein>
<feature type="transmembrane region" description="Helical" evidence="8">
    <location>
        <begin position="20"/>
        <end position="44"/>
    </location>
</feature>
<dbReference type="InterPro" id="IPR020846">
    <property type="entry name" value="MFS_dom"/>
</dbReference>
<keyword evidence="5 8" id="KW-1133">Transmembrane helix</keyword>
<keyword evidence="8" id="KW-1003">Cell membrane</keyword>
<feature type="transmembrane region" description="Helical" evidence="8">
    <location>
        <begin position="300"/>
        <end position="320"/>
    </location>
</feature>
<dbReference type="InterPro" id="IPR005829">
    <property type="entry name" value="Sugar_transporter_CS"/>
</dbReference>
<evidence type="ECO:0000256" key="3">
    <source>
        <dbReference type="ARBA" id="ARBA00022448"/>
    </source>
</evidence>
<dbReference type="PROSITE" id="PS00216">
    <property type="entry name" value="SUGAR_TRANSPORT_1"/>
    <property type="match status" value="1"/>
</dbReference>
<keyword evidence="7 8" id="KW-0472">Membrane</keyword>
<dbReference type="InterPro" id="IPR036259">
    <property type="entry name" value="MFS_trans_sf"/>
</dbReference>
<keyword evidence="4 8" id="KW-0812">Transmembrane</keyword>
<dbReference type="Pfam" id="PF07690">
    <property type="entry name" value="MFS_1"/>
    <property type="match status" value="2"/>
</dbReference>
<dbReference type="InterPro" id="IPR004737">
    <property type="entry name" value="NO3_transporter_NarK/NarU-like"/>
</dbReference>
<feature type="transmembrane region" description="Helical" evidence="8">
    <location>
        <begin position="254"/>
        <end position="273"/>
    </location>
</feature>
<dbReference type="Gene3D" id="1.20.1250.20">
    <property type="entry name" value="MFS general substrate transporter like domains"/>
    <property type="match status" value="2"/>
</dbReference>
<evidence type="ECO:0000256" key="8">
    <source>
        <dbReference type="RuleBase" id="RU366033"/>
    </source>
</evidence>
<proteinExistence type="inferred from homology"/>
<feature type="transmembrane region" description="Helical" evidence="8">
    <location>
        <begin position="147"/>
        <end position="167"/>
    </location>
</feature>
<dbReference type="SUPFAM" id="SSF103473">
    <property type="entry name" value="MFS general substrate transporter"/>
    <property type="match status" value="1"/>
</dbReference>
<dbReference type="Proteomes" id="UP000315947">
    <property type="component" value="Chromosome"/>
</dbReference>
<feature type="transmembrane region" description="Helical" evidence="8">
    <location>
        <begin position="174"/>
        <end position="192"/>
    </location>
</feature>
<organism evidence="10 11">
    <name type="scientific">Shewanella psychropiezotolerans</name>
    <dbReference type="NCBI Taxonomy" id="2593655"/>
    <lineage>
        <taxon>Bacteria</taxon>
        <taxon>Pseudomonadati</taxon>
        <taxon>Pseudomonadota</taxon>
        <taxon>Gammaproteobacteria</taxon>
        <taxon>Alteromonadales</taxon>
        <taxon>Shewanellaceae</taxon>
        <taxon>Shewanella</taxon>
    </lineage>
</organism>
<evidence type="ECO:0000256" key="6">
    <source>
        <dbReference type="ARBA" id="ARBA00023063"/>
    </source>
</evidence>
<evidence type="ECO:0000256" key="4">
    <source>
        <dbReference type="ARBA" id="ARBA00022692"/>
    </source>
</evidence>
<evidence type="ECO:0000256" key="5">
    <source>
        <dbReference type="ARBA" id="ARBA00022989"/>
    </source>
</evidence>
<evidence type="ECO:0000256" key="7">
    <source>
        <dbReference type="ARBA" id="ARBA00023136"/>
    </source>
</evidence>
<dbReference type="EMBL" id="CP041614">
    <property type="protein sequence ID" value="QDO86739.1"/>
    <property type="molecule type" value="Genomic_DNA"/>
</dbReference>
<dbReference type="InterPro" id="IPR011701">
    <property type="entry name" value="MFS"/>
</dbReference>
<dbReference type="CDD" id="cd17341">
    <property type="entry name" value="MFS_NRT2_like"/>
    <property type="match status" value="1"/>
</dbReference>
<evidence type="ECO:0000256" key="2">
    <source>
        <dbReference type="ARBA" id="ARBA00008432"/>
    </source>
</evidence>
<feature type="transmembrane region" description="Helical" evidence="8">
    <location>
        <begin position="447"/>
        <end position="467"/>
    </location>
</feature>
<dbReference type="PANTHER" id="PTHR23515">
    <property type="entry name" value="HIGH-AFFINITY NITRATE TRANSPORTER 2.3"/>
    <property type="match status" value="1"/>
</dbReference>
<feature type="transmembrane region" description="Helical" evidence="8">
    <location>
        <begin position="81"/>
        <end position="101"/>
    </location>
</feature>
<evidence type="ECO:0000313" key="11">
    <source>
        <dbReference type="Proteomes" id="UP000315947"/>
    </source>
</evidence>
<evidence type="ECO:0000256" key="1">
    <source>
        <dbReference type="ARBA" id="ARBA00004141"/>
    </source>
</evidence>
<reference evidence="10 11" key="1">
    <citation type="submission" date="2019-07" db="EMBL/GenBank/DDBJ databases">
        <title>Shewanella sp. YLB-06 whole genomic sequence.</title>
        <authorList>
            <person name="Yu L."/>
        </authorList>
    </citation>
    <scope>NUCLEOTIDE SEQUENCE [LARGE SCALE GENOMIC DNA]</scope>
    <source>
        <strain evidence="10 11">YLB-06</strain>
    </source>
</reference>
<evidence type="ECO:0000313" key="10">
    <source>
        <dbReference type="EMBL" id="QDO86739.1"/>
    </source>
</evidence>
<keyword evidence="11" id="KW-1185">Reference proteome</keyword>